<evidence type="ECO:0000256" key="2">
    <source>
        <dbReference type="PIRSR" id="PIRSR000390-1"/>
    </source>
</evidence>
<reference evidence="5" key="1">
    <citation type="journal article" date="2014" name="Int. J. Syst. Evol. Microbiol.">
        <title>Complete genome sequence of Corynebacterium casei LMG S-19264T (=DSM 44701T), isolated from a smear-ripened cheese.</title>
        <authorList>
            <consortium name="US DOE Joint Genome Institute (JGI-PGF)"/>
            <person name="Walter F."/>
            <person name="Albersmeier A."/>
            <person name="Kalinowski J."/>
            <person name="Ruckert C."/>
        </authorList>
    </citation>
    <scope>NUCLEOTIDE SEQUENCE</scope>
    <source>
        <strain evidence="5">KCTC 12343</strain>
    </source>
</reference>
<dbReference type="EMBL" id="BMWV01000001">
    <property type="protein sequence ID" value="GGY28836.1"/>
    <property type="molecule type" value="Genomic_DNA"/>
</dbReference>
<sequence length="383" mass="41724">MIPYGRQSISEEDIAAVEAVLRSEWITQGPAIGAFERGLAAYCGLQGGGGVAVANATAALHIAMLALGVAPGDVVWTSPNTFIASANCALYCGAEVDFVDTDPDTYNLCARKLAEKLEQASAAGRLPKVVIPVHFAGQSCDMRAIAALAQQYGFRVVEDASHAVGAEYDGGKVGDCRFSDIAIFSFHPVKILTTAEGGMLMARDPALYRRLQLLRSHGMTREAGELEKHDEGGWYYEQIDLGYNYRITDLQAALGLSQLGRLDLFLERRRALAARYDTLLAELPVIRPRQAAYGVSAFHLYPIQVDPARRRAVFDSLRSQGIGVNVHYIPVYTQPYYRKLGFRAGLCPNAEQYYAGAISLPMFYGMTEAEQDEVVAAVRKALA</sequence>
<feature type="active site" description="Proton acceptor" evidence="2">
    <location>
        <position position="190"/>
    </location>
</feature>
<dbReference type="GO" id="GO:0030170">
    <property type="term" value="F:pyridoxal phosphate binding"/>
    <property type="evidence" value="ECO:0007669"/>
    <property type="project" value="TreeGrafter"/>
</dbReference>
<dbReference type="PANTHER" id="PTHR30244:SF34">
    <property type="entry name" value="DTDP-4-AMINO-4,6-DIDEOXYGALACTOSE TRANSAMINASE"/>
    <property type="match status" value="1"/>
</dbReference>
<dbReference type="NCBIfam" id="TIGR03588">
    <property type="entry name" value="PseC"/>
    <property type="match status" value="1"/>
</dbReference>
<keyword evidence="3 4" id="KW-0663">Pyridoxal phosphate</keyword>
<keyword evidence="7" id="KW-1185">Reference proteome</keyword>
<dbReference type="OrthoDB" id="9804264at2"/>
<dbReference type="EC" id="2.6.1.92" evidence="6"/>
<dbReference type="EMBL" id="CP036401">
    <property type="protein sequence ID" value="QBI04636.1"/>
    <property type="molecule type" value="Genomic_DNA"/>
</dbReference>
<organism evidence="5 8">
    <name type="scientific">Pseudoduganella albidiflava</name>
    <dbReference type="NCBI Taxonomy" id="321983"/>
    <lineage>
        <taxon>Bacteria</taxon>
        <taxon>Pseudomonadati</taxon>
        <taxon>Pseudomonadota</taxon>
        <taxon>Betaproteobacteria</taxon>
        <taxon>Burkholderiales</taxon>
        <taxon>Oxalobacteraceae</taxon>
        <taxon>Telluria group</taxon>
        <taxon>Pseudoduganella</taxon>
    </lineage>
</organism>
<dbReference type="Proteomes" id="UP000628442">
    <property type="component" value="Unassembled WGS sequence"/>
</dbReference>
<dbReference type="CDD" id="cd00616">
    <property type="entry name" value="AHBA_syn"/>
    <property type="match status" value="1"/>
</dbReference>
<comment type="similarity">
    <text evidence="1 4">Belongs to the DegT/DnrJ/EryC1 family.</text>
</comment>
<dbReference type="AlphaFoldDB" id="A0A411X6G3"/>
<dbReference type="Proteomes" id="UP000292307">
    <property type="component" value="Chromosome"/>
</dbReference>
<evidence type="ECO:0000256" key="4">
    <source>
        <dbReference type="RuleBase" id="RU004508"/>
    </source>
</evidence>
<dbReference type="Pfam" id="PF01041">
    <property type="entry name" value="DegT_DnrJ_EryC1"/>
    <property type="match status" value="1"/>
</dbReference>
<gene>
    <name evidence="6" type="primary">pseC</name>
    <name evidence="6" type="ORF">EYF70_30280</name>
    <name evidence="5" type="ORF">GCM10007387_08810</name>
</gene>
<dbReference type="Gene3D" id="3.40.640.10">
    <property type="entry name" value="Type I PLP-dependent aspartate aminotransferase-like (Major domain)"/>
    <property type="match status" value="1"/>
</dbReference>
<keyword evidence="6" id="KW-0032">Aminotransferase</keyword>
<dbReference type="InterPro" id="IPR015424">
    <property type="entry name" value="PyrdxlP-dep_Trfase"/>
</dbReference>
<dbReference type="InterPro" id="IPR000653">
    <property type="entry name" value="DegT/StrS_aminotransferase"/>
</dbReference>
<evidence type="ECO:0000256" key="1">
    <source>
        <dbReference type="ARBA" id="ARBA00037999"/>
    </source>
</evidence>
<proteinExistence type="inferred from homology"/>
<dbReference type="SUPFAM" id="SSF53383">
    <property type="entry name" value="PLP-dependent transferases"/>
    <property type="match status" value="1"/>
</dbReference>
<evidence type="ECO:0000256" key="3">
    <source>
        <dbReference type="PIRSR" id="PIRSR000390-2"/>
    </source>
</evidence>
<reference evidence="6 7" key="2">
    <citation type="submission" date="2019-02" db="EMBL/GenBank/DDBJ databases">
        <title>Draft Genome Sequences of Six Type Strains of the Genus Massilia.</title>
        <authorList>
            <person name="Miess H."/>
            <person name="Frediansyhah A."/>
            <person name="Gross H."/>
        </authorList>
    </citation>
    <scope>NUCLEOTIDE SEQUENCE [LARGE SCALE GENOMIC DNA]</scope>
    <source>
        <strain evidence="6 7">DSM 17472</strain>
    </source>
</reference>
<dbReference type="PIRSF" id="PIRSF000390">
    <property type="entry name" value="PLP_StrS"/>
    <property type="match status" value="1"/>
</dbReference>
<name>A0A411X6G3_9BURK</name>
<dbReference type="RefSeq" id="WP_131148697.1">
    <property type="nucleotide sequence ID" value="NZ_BMWV01000001.1"/>
</dbReference>
<evidence type="ECO:0000313" key="6">
    <source>
        <dbReference type="EMBL" id="QBI04636.1"/>
    </source>
</evidence>
<evidence type="ECO:0000313" key="8">
    <source>
        <dbReference type="Proteomes" id="UP000628442"/>
    </source>
</evidence>
<dbReference type="GO" id="GO:0000271">
    <property type="term" value="P:polysaccharide biosynthetic process"/>
    <property type="evidence" value="ECO:0007669"/>
    <property type="project" value="TreeGrafter"/>
</dbReference>
<dbReference type="GO" id="GO:0008483">
    <property type="term" value="F:transaminase activity"/>
    <property type="evidence" value="ECO:0007669"/>
    <property type="project" value="UniProtKB-KW"/>
</dbReference>
<feature type="modified residue" description="N6-(pyridoxal phosphate)lysine" evidence="3">
    <location>
        <position position="190"/>
    </location>
</feature>
<dbReference type="InterPro" id="IPR015422">
    <property type="entry name" value="PyrdxlP-dep_Trfase_small"/>
</dbReference>
<keyword evidence="6" id="KW-0808">Transferase</keyword>
<protein>
    <submittedName>
        <fullName evidence="5">UDP-4-amino-4, 6-dideoxy-N-acetyl-beta-L-altrosamine transaminase</fullName>
        <ecNumber evidence="6">2.6.1.92</ecNumber>
    </submittedName>
</protein>
<reference evidence="5" key="3">
    <citation type="submission" date="2022-12" db="EMBL/GenBank/DDBJ databases">
        <authorList>
            <person name="Sun Q."/>
            <person name="Kim S."/>
        </authorList>
    </citation>
    <scope>NUCLEOTIDE SEQUENCE</scope>
    <source>
        <strain evidence="5">KCTC 12343</strain>
    </source>
</reference>
<dbReference type="InterPro" id="IPR020026">
    <property type="entry name" value="PseC"/>
</dbReference>
<dbReference type="PANTHER" id="PTHR30244">
    <property type="entry name" value="TRANSAMINASE"/>
    <property type="match status" value="1"/>
</dbReference>
<accession>A0A411X6G3</accession>
<dbReference type="Gene3D" id="3.90.1150.10">
    <property type="entry name" value="Aspartate Aminotransferase, domain 1"/>
    <property type="match status" value="1"/>
</dbReference>
<evidence type="ECO:0000313" key="7">
    <source>
        <dbReference type="Proteomes" id="UP000292307"/>
    </source>
</evidence>
<dbReference type="InterPro" id="IPR015421">
    <property type="entry name" value="PyrdxlP-dep_Trfase_major"/>
</dbReference>
<evidence type="ECO:0000313" key="5">
    <source>
        <dbReference type="EMBL" id="GGY28836.1"/>
    </source>
</evidence>